<feature type="domain" description="Acetophenone carboxylase-like C-terminal" evidence="3">
    <location>
        <begin position="502"/>
        <end position="663"/>
    </location>
</feature>
<organism evidence="4 5">
    <name type="scientific">Paractinoplanes ovalisporus</name>
    <dbReference type="NCBI Taxonomy" id="2810368"/>
    <lineage>
        <taxon>Bacteria</taxon>
        <taxon>Bacillati</taxon>
        <taxon>Actinomycetota</taxon>
        <taxon>Actinomycetes</taxon>
        <taxon>Micromonosporales</taxon>
        <taxon>Micromonosporaceae</taxon>
        <taxon>Paractinoplanes</taxon>
    </lineage>
</organism>
<sequence length="671" mass="71398">MSEQFRVAVDIGGTFTDVVVYEETSGQFRTGKSPTTPDDLVRGVVDAMNAVVGDPDAVRSFVHGTTVGLNALLQRRGERVALLATRGVGDSYFIARGHRLDIFNIHHVRPAPLVAKPDKIEIGGRLDWQGAEVAPLDPADLEYAAAYIRQEGIRSVAIAFLFSYLDGRHEQAAADYLSAALPGVTITMSHEAAREWREYERTSTAVLSAYSGPTVRDYLSRLEKGLADEGISAPVRVMQSNGGIIGIAKARTQPLQTFFSGPVGGAAGGEVLAARTGRDNLICVDMGGTSFDMSLIVGGKPEILPHADMESFPALMSVVDIKTIGAGGGSVAYVEAGGLRVGPESAGAVPGPACYGRGGTQPTVTDANLLLGRIDPGAFLGGKMRLDVDAARSSMTALAGRLGLDPYALAEGIVDVINAKMAQAIRAITVERGIEPRDFSLVAFGGAGALHAAALAEALGIAEVVVPALPGAFSAWGMLQSPLRQDFTRSWFRKLDGLTPADLDEAFAPLEADAREALRTENVEAGAVEFRRQLDTRYAGQEHTITMALGKTDLATDFHEEYRRRYGHASPGAPLEVTTARLTLLADVDFPTVEASEAEEAPQRKLPTQTVIFGRREHETARVDRDELKVGERLTGPLIIDEPTSVTIVPPGWAVAVDGFHALILTKDAAR</sequence>
<dbReference type="EMBL" id="JAENHP010000002">
    <property type="protein sequence ID" value="MBM2615685.1"/>
    <property type="molecule type" value="Genomic_DNA"/>
</dbReference>
<keyword evidence="5" id="KW-1185">Reference proteome</keyword>
<dbReference type="InterPro" id="IPR008040">
    <property type="entry name" value="Hydant_A_N"/>
</dbReference>
<proteinExistence type="predicted"/>
<dbReference type="Pfam" id="PF19278">
    <property type="entry name" value="Hydant_A_C"/>
    <property type="match status" value="1"/>
</dbReference>
<evidence type="ECO:0000259" key="1">
    <source>
        <dbReference type="Pfam" id="PF01968"/>
    </source>
</evidence>
<dbReference type="InterPro" id="IPR049517">
    <property type="entry name" value="ACX-like_C"/>
</dbReference>
<evidence type="ECO:0000259" key="3">
    <source>
        <dbReference type="Pfam" id="PF19278"/>
    </source>
</evidence>
<dbReference type="SUPFAM" id="SSF53067">
    <property type="entry name" value="Actin-like ATPase domain"/>
    <property type="match status" value="1"/>
</dbReference>
<name>A0ABS2A776_9ACTN</name>
<protein>
    <submittedName>
        <fullName evidence="4">Hydantoinase/oxoprolinase family protein</fullName>
    </submittedName>
</protein>
<evidence type="ECO:0000313" key="5">
    <source>
        <dbReference type="Proteomes" id="UP000632138"/>
    </source>
</evidence>
<evidence type="ECO:0000259" key="2">
    <source>
        <dbReference type="Pfam" id="PF05378"/>
    </source>
</evidence>
<reference evidence="4 5" key="1">
    <citation type="submission" date="2021-01" db="EMBL/GenBank/DDBJ databases">
        <title>Actinoplanes sp. nov. LDG1-06 isolated from lichen.</title>
        <authorList>
            <person name="Saeng-In P."/>
            <person name="Phongsopitanun W."/>
            <person name="Kanchanasin P."/>
            <person name="Yuki M."/>
            <person name="Kudo T."/>
            <person name="Ohkuma M."/>
            <person name="Tanasupawat S."/>
        </authorList>
    </citation>
    <scope>NUCLEOTIDE SEQUENCE [LARGE SCALE GENOMIC DNA]</scope>
    <source>
        <strain evidence="4 5">LDG1-06</strain>
    </source>
</reference>
<dbReference type="InterPro" id="IPR045079">
    <property type="entry name" value="Oxoprolinase-like"/>
</dbReference>
<dbReference type="Pfam" id="PF01968">
    <property type="entry name" value="Hydantoinase_A"/>
    <property type="match status" value="1"/>
</dbReference>
<dbReference type="Pfam" id="PF05378">
    <property type="entry name" value="Hydant_A_N"/>
    <property type="match status" value="1"/>
</dbReference>
<dbReference type="PANTHER" id="PTHR11365:SF23">
    <property type="entry name" value="HYPOTHETICAL 5-OXOPROLINASE (EUROFUNG)-RELATED"/>
    <property type="match status" value="1"/>
</dbReference>
<gene>
    <name evidence="4" type="ORF">JIG36_08980</name>
</gene>
<dbReference type="Proteomes" id="UP000632138">
    <property type="component" value="Unassembled WGS sequence"/>
</dbReference>
<dbReference type="RefSeq" id="WP_203375545.1">
    <property type="nucleotide sequence ID" value="NZ_JAENHP010000002.1"/>
</dbReference>
<accession>A0ABS2A776</accession>
<dbReference type="InterPro" id="IPR002821">
    <property type="entry name" value="Hydantoinase_A"/>
</dbReference>
<dbReference type="InterPro" id="IPR043129">
    <property type="entry name" value="ATPase_NBD"/>
</dbReference>
<comment type="caution">
    <text evidence="4">The sequence shown here is derived from an EMBL/GenBank/DDBJ whole genome shotgun (WGS) entry which is preliminary data.</text>
</comment>
<feature type="domain" description="Hydantoinase A/oxoprolinase" evidence="1">
    <location>
        <begin position="201"/>
        <end position="485"/>
    </location>
</feature>
<evidence type="ECO:0000313" key="4">
    <source>
        <dbReference type="EMBL" id="MBM2615685.1"/>
    </source>
</evidence>
<dbReference type="PANTHER" id="PTHR11365">
    <property type="entry name" value="5-OXOPROLINASE RELATED"/>
    <property type="match status" value="1"/>
</dbReference>
<feature type="domain" description="Hydantoinase/oxoprolinase N-terminal" evidence="2">
    <location>
        <begin position="6"/>
        <end position="178"/>
    </location>
</feature>